<feature type="compositionally biased region" description="Low complexity" evidence="4">
    <location>
        <begin position="427"/>
        <end position="457"/>
    </location>
</feature>
<name>A0ABS4Q9X8_9NOCA</name>
<dbReference type="EMBL" id="JAGGMR010000001">
    <property type="protein sequence ID" value="MBP2188504.1"/>
    <property type="molecule type" value="Genomic_DNA"/>
</dbReference>
<protein>
    <recommendedName>
        <fullName evidence="8">Molecular chaperone</fullName>
    </recommendedName>
</protein>
<dbReference type="Pfam" id="PF00012">
    <property type="entry name" value="HSP70"/>
    <property type="match status" value="1"/>
</dbReference>
<keyword evidence="1" id="KW-0547">Nucleotide-binding</keyword>
<evidence type="ECO:0008006" key="8">
    <source>
        <dbReference type="Google" id="ProtNLM"/>
    </source>
</evidence>
<accession>A0ABS4Q9X8</accession>
<keyword evidence="5" id="KW-1133">Transmembrane helix</keyword>
<dbReference type="Proteomes" id="UP001519325">
    <property type="component" value="Unassembled WGS sequence"/>
</dbReference>
<feature type="compositionally biased region" description="Polar residues" evidence="4">
    <location>
        <begin position="400"/>
        <end position="423"/>
    </location>
</feature>
<evidence type="ECO:0000256" key="1">
    <source>
        <dbReference type="ARBA" id="ARBA00022741"/>
    </source>
</evidence>
<dbReference type="InterPro" id="IPR013126">
    <property type="entry name" value="Hsp_70_fam"/>
</dbReference>
<keyword evidence="2" id="KW-0067">ATP-binding</keyword>
<keyword evidence="3" id="KW-0143">Chaperone</keyword>
<proteinExistence type="predicted"/>
<feature type="region of interest" description="Disordered" evidence="4">
    <location>
        <begin position="400"/>
        <end position="462"/>
    </location>
</feature>
<organism evidence="6 7">
    <name type="scientific">Nocardia goodfellowii</name>
    <dbReference type="NCBI Taxonomy" id="882446"/>
    <lineage>
        <taxon>Bacteria</taxon>
        <taxon>Bacillati</taxon>
        <taxon>Actinomycetota</taxon>
        <taxon>Actinomycetes</taxon>
        <taxon>Mycobacteriales</taxon>
        <taxon>Nocardiaceae</taxon>
        <taxon>Nocardia</taxon>
    </lineage>
</organism>
<evidence type="ECO:0000313" key="6">
    <source>
        <dbReference type="EMBL" id="MBP2188504.1"/>
    </source>
</evidence>
<evidence type="ECO:0000313" key="7">
    <source>
        <dbReference type="Proteomes" id="UP001519325"/>
    </source>
</evidence>
<dbReference type="PANTHER" id="PTHR19375">
    <property type="entry name" value="HEAT SHOCK PROTEIN 70KDA"/>
    <property type="match status" value="1"/>
</dbReference>
<dbReference type="Gene3D" id="3.30.420.40">
    <property type="match status" value="2"/>
</dbReference>
<feature type="region of interest" description="Disordered" evidence="4">
    <location>
        <begin position="290"/>
        <end position="324"/>
    </location>
</feature>
<keyword evidence="7" id="KW-1185">Reference proteome</keyword>
<gene>
    <name evidence="6" type="ORF">BJ987_001405</name>
</gene>
<dbReference type="Gene3D" id="3.90.640.10">
    <property type="entry name" value="Actin, Chain A, domain 4"/>
    <property type="match status" value="1"/>
</dbReference>
<evidence type="ECO:0000256" key="2">
    <source>
        <dbReference type="ARBA" id="ARBA00022840"/>
    </source>
</evidence>
<feature type="transmembrane region" description="Helical" evidence="5">
    <location>
        <begin position="374"/>
        <end position="394"/>
    </location>
</feature>
<keyword evidence="5" id="KW-0472">Membrane</keyword>
<comment type="caution">
    <text evidence="6">The sequence shown here is derived from an EMBL/GenBank/DDBJ whole genome shotgun (WGS) entry which is preliminary data.</text>
</comment>
<sequence>MSSVLGVSVGAGAVRLARPHAVNPHTPVNPQGFDLHTIPVRDHRGDELAAEAVGVTLESSPEIRATAIAYRGEQQARSIRAAMARQQLTDYELVPEIFATLEYAMATGEIRGINSLVVYDLGSSGLTVSVVETHTREVRYTERTSEISGDYLDSLIREQQIASGRIAHPQNSAGLASLDALCREAKEQLSSNTAVALPSEQGLVLLAQENFEALVVTAVEASARMTREVIARAERPVHGVLAIGGCARIPLVAKVLEHWIGVPVIVPENPETVAARGAALLARPAARPAAAPAPAPAQPPFDEEELSPAWLSAPPKKGKRKRKNELAEDDWFAGDEQGQDWSAAPAPQARKQSYADLPDALAGRPRRKRELNGAVLTVSALVVVAAIGIGLGYGQQVLTRDSNSSEGSTPVPTSAVPRTTTLEPQIAVAPATTTTETESTVAPAPRRPTTTPPTSTTGANTFTVPFLPPIVVPTIPPELFPAPPPQG</sequence>
<dbReference type="SUPFAM" id="SSF53067">
    <property type="entry name" value="Actin-like ATPase domain"/>
    <property type="match status" value="1"/>
</dbReference>
<evidence type="ECO:0000256" key="3">
    <source>
        <dbReference type="ARBA" id="ARBA00023186"/>
    </source>
</evidence>
<evidence type="ECO:0000256" key="4">
    <source>
        <dbReference type="SAM" id="MobiDB-lite"/>
    </source>
</evidence>
<keyword evidence="5" id="KW-0812">Transmembrane</keyword>
<dbReference type="RefSeq" id="WP_209885827.1">
    <property type="nucleotide sequence ID" value="NZ_JAGGMR010000001.1"/>
</dbReference>
<evidence type="ECO:0000256" key="5">
    <source>
        <dbReference type="SAM" id="Phobius"/>
    </source>
</evidence>
<dbReference type="InterPro" id="IPR043129">
    <property type="entry name" value="ATPase_NBD"/>
</dbReference>
<reference evidence="6 7" key="1">
    <citation type="submission" date="2021-03" db="EMBL/GenBank/DDBJ databases">
        <title>Sequencing the genomes of 1000 actinobacteria strains.</title>
        <authorList>
            <person name="Klenk H.-P."/>
        </authorList>
    </citation>
    <scope>NUCLEOTIDE SEQUENCE [LARGE SCALE GENOMIC DNA]</scope>
    <source>
        <strain evidence="6 7">DSM 45516</strain>
    </source>
</reference>